<feature type="transmembrane region" description="Helical" evidence="1">
    <location>
        <begin position="228"/>
        <end position="250"/>
    </location>
</feature>
<sequence>MATPKFSKSKISFHLDLKKRISDYFDDKRIPKTGNRTLYIKAVIMVLSLVSSYIYVVLFTPHWALALAVCMLMGALTAFIGFNIMHDGAHGSFSSKQWINNLAGLSINFLGANVFMWKTKHNVVHHAYTNIEGVDDDLNARPFLRLAPSQRKYGIHNYQHFYFIFTYSLLYLYWVFFTDYKKYITGKVGIVPIQRMKVADHLSFWGFKVVHLMLFVAFPIYMVGLVPWLIGFTIYGLFAGIVLTSVFQLAHSLEETTFPIPSVETNNLEDEWIIHQIRTTANFAPRHKLLTWLLGGLNYQVEHHLFPKISHIHYPALSKIVKQACVEYCIPYLEHSRLRMAVMSHIRHLRALGRGEPV</sequence>
<dbReference type="PANTHER" id="PTHR19353">
    <property type="entry name" value="FATTY ACID DESATURASE 2"/>
    <property type="match status" value="1"/>
</dbReference>
<dbReference type="CDD" id="cd03506">
    <property type="entry name" value="Delta6-FADS-like"/>
    <property type="match status" value="1"/>
</dbReference>
<feature type="transmembrane region" description="Helical" evidence="1">
    <location>
        <begin position="64"/>
        <end position="86"/>
    </location>
</feature>
<organism evidence="3 4">
    <name type="scientific">Negadavirga shengliensis</name>
    <dbReference type="NCBI Taxonomy" id="1389218"/>
    <lineage>
        <taxon>Bacteria</taxon>
        <taxon>Pseudomonadati</taxon>
        <taxon>Bacteroidota</taxon>
        <taxon>Cytophagia</taxon>
        <taxon>Cytophagales</taxon>
        <taxon>Cyclobacteriaceae</taxon>
        <taxon>Negadavirga</taxon>
    </lineage>
</organism>
<dbReference type="EMBL" id="JBHSJJ010000001">
    <property type="protein sequence ID" value="MFC4870382.1"/>
    <property type="molecule type" value="Genomic_DNA"/>
</dbReference>
<feature type="transmembrane region" description="Helical" evidence="1">
    <location>
        <begin position="98"/>
        <end position="117"/>
    </location>
</feature>
<dbReference type="PIRSF" id="PIRSF015921">
    <property type="entry name" value="FA_sphinglp_des"/>
    <property type="match status" value="1"/>
</dbReference>
<feature type="transmembrane region" description="Helical" evidence="1">
    <location>
        <begin position="160"/>
        <end position="177"/>
    </location>
</feature>
<reference evidence="4" key="1">
    <citation type="journal article" date="2019" name="Int. J. Syst. Evol. Microbiol.">
        <title>The Global Catalogue of Microorganisms (GCM) 10K type strain sequencing project: providing services to taxonomists for standard genome sequencing and annotation.</title>
        <authorList>
            <consortium name="The Broad Institute Genomics Platform"/>
            <consortium name="The Broad Institute Genome Sequencing Center for Infectious Disease"/>
            <person name="Wu L."/>
            <person name="Ma J."/>
        </authorList>
    </citation>
    <scope>NUCLEOTIDE SEQUENCE [LARGE SCALE GENOMIC DNA]</scope>
    <source>
        <strain evidence="4">CGMCC 4.7466</strain>
    </source>
</reference>
<evidence type="ECO:0000313" key="3">
    <source>
        <dbReference type="EMBL" id="MFC4870382.1"/>
    </source>
</evidence>
<name>A0ABV9SVJ2_9BACT</name>
<feature type="transmembrane region" description="Helical" evidence="1">
    <location>
        <begin position="38"/>
        <end position="58"/>
    </location>
</feature>
<feature type="domain" description="Fatty acid desaturase" evidence="2">
    <location>
        <begin position="62"/>
        <end position="334"/>
    </location>
</feature>
<evidence type="ECO:0000313" key="4">
    <source>
        <dbReference type="Proteomes" id="UP001595818"/>
    </source>
</evidence>
<dbReference type="Proteomes" id="UP001595818">
    <property type="component" value="Unassembled WGS sequence"/>
</dbReference>
<dbReference type="InterPro" id="IPR012171">
    <property type="entry name" value="Fatty_acid_desaturase"/>
</dbReference>
<accession>A0ABV9SVJ2</accession>
<gene>
    <name evidence="3" type="ORF">ACFPFU_01705</name>
</gene>
<keyword evidence="1" id="KW-1133">Transmembrane helix</keyword>
<dbReference type="RefSeq" id="WP_377060869.1">
    <property type="nucleotide sequence ID" value="NZ_JBHSJJ010000001.1"/>
</dbReference>
<evidence type="ECO:0000259" key="2">
    <source>
        <dbReference type="Pfam" id="PF00487"/>
    </source>
</evidence>
<dbReference type="Pfam" id="PF00487">
    <property type="entry name" value="FA_desaturase"/>
    <property type="match status" value="1"/>
</dbReference>
<keyword evidence="1" id="KW-0812">Transmembrane</keyword>
<proteinExistence type="predicted"/>
<protein>
    <submittedName>
        <fullName evidence="3">Fatty acid desaturase family protein</fullName>
    </submittedName>
</protein>
<evidence type="ECO:0000256" key="1">
    <source>
        <dbReference type="SAM" id="Phobius"/>
    </source>
</evidence>
<dbReference type="PANTHER" id="PTHR19353:SF19">
    <property type="entry name" value="DELTA(5) FATTY ACID DESATURASE C-RELATED"/>
    <property type="match status" value="1"/>
</dbReference>
<keyword evidence="1" id="KW-0472">Membrane</keyword>
<keyword evidence="4" id="KW-1185">Reference proteome</keyword>
<comment type="caution">
    <text evidence="3">The sequence shown here is derived from an EMBL/GenBank/DDBJ whole genome shotgun (WGS) entry which is preliminary data.</text>
</comment>
<feature type="transmembrane region" description="Helical" evidence="1">
    <location>
        <begin position="202"/>
        <end position="222"/>
    </location>
</feature>
<dbReference type="InterPro" id="IPR005804">
    <property type="entry name" value="FA_desaturase_dom"/>
</dbReference>